<sequence length="48" mass="5310">MRIVNADYFLCAMGVSGGVAHEKITKVVVEKRCERLCVAAFDLLARLI</sequence>
<proteinExistence type="predicted"/>
<gene>
    <name evidence="1" type="ORF">HC235_05895</name>
</gene>
<dbReference type="AlphaFoldDB" id="A0A7L4P9T2"/>
<comment type="caution">
    <text evidence="1">The sequence shown here is derived from an EMBL/GenBank/DDBJ whole genome shotgun (WGS) entry which is preliminary data.</text>
</comment>
<evidence type="ECO:0000313" key="2">
    <source>
        <dbReference type="Proteomes" id="UP000554766"/>
    </source>
</evidence>
<evidence type="ECO:0000313" key="1">
    <source>
        <dbReference type="EMBL" id="NYR15482.1"/>
    </source>
</evidence>
<protein>
    <submittedName>
        <fullName evidence="1">Uncharacterized protein</fullName>
    </submittedName>
</protein>
<keyword evidence="2" id="KW-1185">Reference proteome</keyword>
<organism evidence="1 2">
    <name type="scientific">Pyrobaculum arsenaticum</name>
    <dbReference type="NCBI Taxonomy" id="121277"/>
    <lineage>
        <taxon>Archaea</taxon>
        <taxon>Thermoproteota</taxon>
        <taxon>Thermoprotei</taxon>
        <taxon>Thermoproteales</taxon>
        <taxon>Thermoproteaceae</taxon>
        <taxon>Pyrobaculum</taxon>
    </lineage>
</organism>
<dbReference type="EMBL" id="JAAVJF010000002">
    <property type="protein sequence ID" value="NYR15482.1"/>
    <property type="molecule type" value="Genomic_DNA"/>
</dbReference>
<name>A0A7L4P9T2_9CREN</name>
<accession>A0A7L4P9T2</accession>
<dbReference type="Proteomes" id="UP000554766">
    <property type="component" value="Unassembled WGS sequence"/>
</dbReference>
<reference evidence="1 2" key="1">
    <citation type="journal article" date="2020" name="Nat. Commun.">
        <title>The structures of two archaeal type IV pili illuminate evolutionary relationships.</title>
        <authorList>
            <person name="Wang F."/>
            <person name="Baquero D.P."/>
            <person name="Su Z."/>
            <person name="Beltran L.C."/>
            <person name="Prangishvili D."/>
            <person name="Krupovic M."/>
            <person name="Egelman E.H."/>
        </authorList>
    </citation>
    <scope>NUCLEOTIDE SEQUENCE [LARGE SCALE GENOMIC DNA]</scope>
    <source>
        <strain evidence="1 2">2GA</strain>
    </source>
</reference>
<dbReference type="RefSeq" id="WP_179790501.1">
    <property type="nucleotide sequence ID" value="NZ_JAAVJF010000002.1"/>
</dbReference>